<keyword evidence="7" id="KW-1185">Reference proteome</keyword>
<dbReference type="InterPro" id="IPR042269">
    <property type="entry name" value="Ser_carbopepase_S28_SKS"/>
</dbReference>
<dbReference type="PANTHER" id="PTHR11010:SF96">
    <property type="entry name" value="LYSOSOMAL PRO-X CARBOXYPEPTIDASE-LIKE ISOFORM X1"/>
    <property type="match status" value="1"/>
</dbReference>
<evidence type="ECO:0000256" key="2">
    <source>
        <dbReference type="ARBA" id="ARBA00022670"/>
    </source>
</evidence>
<comment type="similarity">
    <text evidence="1">Belongs to the peptidase S28 family.</text>
</comment>
<dbReference type="Proteomes" id="UP001454036">
    <property type="component" value="Unassembled WGS sequence"/>
</dbReference>
<evidence type="ECO:0000313" key="6">
    <source>
        <dbReference type="EMBL" id="GAA0142872.1"/>
    </source>
</evidence>
<dbReference type="Pfam" id="PF05577">
    <property type="entry name" value="Peptidase_S28"/>
    <property type="match status" value="1"/>
</dbReference>
<dbReference type="GO" id="GO:0006508">
    <property type="term" value="P:proteolysis"/>
    <property type="evidence" value="ECO:0007669"/>
    <property type="project" value="UniProtKB-KW"/>
</dbReference>
<evidence type="ECO:0000256" key="4">
    <source>
        <dbReference type="ARBA" id="ARBA00022801"/>
    </source>
</evidence>
<evidence type="ECO:0000313" key="7">
    <source>
        <dbReference type="Proteomes" id="UP001454036"/>
    </source>
</evidence>
<comment type="caution">
    <text evidence="6">The sequence shown here is derived from an EMBL/GenBank/DDBJ whole genome shotgun (WGS) entry which is preliminary data.</text>
</comment>
<keyword evidence="3" id="KW-0732">Signal</keyword>
<organism evidence="6 7">
    <name type="scientific">Lithospermum erythrorhizon</name>
    <name type="common">Purple gromwell</name>
    <name type="synonym">Lithospermum officinale var. erythrorhizon</name>
    <dbReference type="NCBI Taxonomy" id="34254"/>
    <lineage>
        <taxon>Eukaryota</taxon>
        <taxon>Viridiplantae</taxon>
        <taxon>Streptophyta</taxon>
        <taxon>Embryophyta</taxon>
        <taxon>Tracheophyta</taxon>
        <taxon>Spermatophyta</taxon>
        <taxon>Magnoliopsida</taxon>
        <taxon>eudicotyledons</taxon>
        <taxon>Gunneridae</taxon>
        <taxon>Pentapetalae</taxon>
        <taxon>asterids</taxon>
        <taxon>lamiids</taxon>
        <taxon>Boraginales</taxon>
        <taxon>Boraginaceae</taxon>
        <taxon>Boraginoideae</taxon>
        <taxon>Lithospermeae</taxon>
        <taxon>Lithospermum</taxon>
    </lineage>
</organism>
<dbReference type="Gene3D" id="3.40.50.1820">
    <property type="entry name" value="alpha/beta hydrolase"/>
    <property type="match status" value="1"/>
</dbReference>
<evidence type="ECO:0000256" key="5">
    <source>
        <dbReference type="ARBA" id="ARBA00023180"/>
    </source>
</evidence>
<keyword evidence="2 6" id="KW-0645">Protease</keyword>
<dbReference type="GO" id="GO:0008239">
    <property type="term" value="F:dipeptidyl-peptidase activity"/>
    <property type="evidence" value="ECO:0007669"/>
    <property type="project" value="TreeGrafter"/>
</dbReference>
<accession>A0AAV3NYP2</accession>
<proteinExistence type="inferred from homology"/>
<gene>
    <name evidence="6" type="ORF">LIER_03675</name>
</gene>
<keyword evidence="5" id="KW-0325">Glycoprotein</keyword>
<dbReference type="PANTHER" id="PTHR11010">
    <property type="entry name" value="PROTEASE S28 PRO-X CARBOXYPEPTIDASE-RELATED"/>
    <property type="match status" value="1"/>
</dbReference>
<dbReference type="InterPro" id="IPR029058">
    <property type="entry name" value="AB_hydrolase_fold"/>
</dbReference>
<sequence length="508" mass="57087">MEPRIVLKKSHSLIFFLLSLLLPLLSNYTFAVSYKFPRLSPYLQTKLHGTQSSNIPSFGSNDLKIYYYTQTLDHFNYAPGSYATFKQRYAINAKYFGGAKANSPIFAYLGAESPMENEVPTGFLTNNAPRFKALQVYIEHRFYGKSIPFGSMEDALKNKTTRGYFNSAQALADYAEVLMHVKKTFSTPNSPIIVIGGSYGGMLASWFRLKYPHVAIGALASSAPILYFDNITPHQGGYYSIVTKDFKKTSENCYRTIKRSWSEIDKVASEHNGVYTLSKKFKTCSPLNNSYEMKDFLDTLYAVAAQYNLPTNRMKMICSGIDGASKGSNDILQRIAAGVFSYMGNSTTCIDTNQFMFSSETTDGWGWQTCSEMVMPIGRGDDTMFPASPFVLEEFIKNCVDKYGVSPRPHWITTYYGAHDIKLVLERFASNIIFSNGLGDPYSSGGVLQDISKTLVAVYTVNGSHCLDILPESESDPKWLTLQRETEIKIIKRWIQKYYADVAVLKSL</sequence>
<evidence type="ECO:0000256" key="3">
    <source>
        <dbReference type="ARBA" id="ARBA00022729"/>
    </source>
</evidence>
<dbReference type="GO" id="GO:0070008">
    <property type="term" value="F:serine-type exopeptidase activity"/>
    <property type="evidence" value="ECO:0007669"/>
    <property type="project" value="InterPro"/>
</dbReference>
<protein>
    <submittedName>
        <fullName evidence="6">Serine protease</fullName>
    </submittedName>
</protein>
<dbReference type="InterPro" id="IPR008758">
    <property type="entry name" value="Peptidase_S28"/>
</dbReference>
<evidence type="ECO:0000256" key="1">
    <source>
        <dbReference type="ARBA" id="ARBA00011079"/>
    </source>
</evidence>
<name>A0AAV3NYP2_LITER</name>
<dbReference type="Gene3D" id="1.20.120.980">
    <property type="entry name" value="Serine carboxypeptidase S28, SKS domain"/>
    <property type="match status" value="1"/>
</dbReference>
<dbReference type="SUPFAM" id="SSF53474">
    <property type="entry name" value="alpha/beta-Hydrolases"/>
    <property type="match status" value="1"/>
</dbReference>
<reference evidence="6 7" key="1">
    <citation type="submission" date="2024-01" db="EMBL/GenBank/DDBJ databases">
        <title>The complete chloroplast genome sequence of Lithospermum erythrorhizon: insights into the phylogenetic relationship among Boraginaceae species and the maternal lineages of purple gromwells.</title>
        <authorList>
            <person name="Okada T."/>
            <person name="Watanabe K."/>
        </authorList>
    </citation>
    <scope>NUCLEOTIDE SEQUENCE [LARGE SCALE GENOMIC DNA]</scope>
</reference>
<keyword evidence="4" id="KW-0378">Hydrolase</keyword>
<dbReference type="AlphaFoldDB" id="A0AAV3NYP2"/>
<dbReference type="EMBL" id="BAABME010000450">
    <property type="protein sequence ID" value="GAA0142872.1"/>
    <property type="molecule type" value="Genomic_DNA"/>
</dbReference>